<gene>
    <name evidence="10" type="ORF">OKA05_24850</name>
</gene>
<dbReference type="PRINTS" id="PR00344">
    <property type="entry name" value="BCTRLSENSOR"/>
</dbReference>
<keyword evidence="3" id="KW-0597">Phosphoprotein</keyword>
<evidence type="ECO:0000256" key="3">
    <source>
        <dbReference type="ARBA" id="ARBA00022553"/>
    </source>
</evidence>
<dbReference type="PROSITE" id="PS50109">
    <property type="entry name" value="HIS_KIN"/>
    <property type="match status" value="1"/>
</dbReference>
<evidence type="ECO:0000256" key="4">
    <source>
        <dbReference type="ARBA" id="ARBA00022679"/>
    </source>
</evidence>
<comment type="catalytic activity">
    <reaction evidence="1">
        <text>ATP + protein L-histidine = ADP + protein N-phospho-L-histidine.</text>
        <dbReference type="EC" id="2.7.13.3"/>
    </reaction>
</comment>
<proteinExistence type="predicted"/>
<keyword evidence="11" id="KW-1185">Reference proteome</keyword>
<feature type="domain" description="Histidine kinase" evidence="9">
    <location>
        <begin position="685"/>
        <end position="794"/>
    </location>
</feature>
<evidence type="ECO:0000256" key="6">
    <source>
        <dbReference type="ARBA" id="ARBA00022777"/>
    </source>
</evidence>
<keyword evidence="8" id="KW-0902">Two-component regulatory system</keyword>
<sequence length="795" mass="87590">MSSQLSITNRQGPARISLAPAAFSVSARVAMQLGRESIASSNTAIVELVKNAYDADARRVKLKFTGLGTEDATLVVSDNGHGMTEDELRDHWLCIGTTNKQDSRFSKAGRVQTGEKGLGRLGLDRLCQRTTLQTRRKLSSEEEKQPELFSNLKPSAVELDIQWDRYQARGQRLETIAHEIYSLDHLDFDPISGDEADFSHGTRMILRGLKDIWNKERLTELSNELSLVLSPFADRADFSIEIETGLHLVGVDGDVLAPDDLLDQATWKVEAKIVSSITEQGAAGEKVSITMSSAQHKREYKLAEAPIPWREWMSHGTKEGGAIAESSKCGPVRFLMHVFVQAKGSGSEDSDQSANVRSFLSANRGIRIYRDGFRVKPYGDPSGANDWLRLAMRRSLNPAARSRKSWKLAYHQAVGAILISQVTNPNLKDQTNREGLSENEALFDLTAFAEKVVSWFEAIASEDYQKQNPREPKKAKVDPLSDPKNALARAEDAVAQLALAVSSGADGQESPPAAAEVALHAVQAARIEVSAIEKSHEAEVADLREEAEMVRSLASLGIMAAYFGHERVGDAGSVRQKMAELRRLIKNPNDSLFSSEEEKLETVELLEAGVMRLESFARFALDTVRPWKRTEPPADLVEVVHRTVSTFRDSLVRSGIKVEPSDIQGSWKEFIPLPVQGRTVQWECVITNLMVNALWALRQKVSSERMIRLSIDQDDGFVVFVFEDSGVGLEAGTEGNIFRAGFSTKRDHQGKQEGTGLGLTLVKSFVEEAGGSIAVIAKGELGGARFEIKAPIRQI</sequence>
<dbReference type="PANTHER" id="PTHR43065:SF10">
    <property type="entry name" value="PEROXIDE STRESS-ACTIVATED HISTIDINE KINASE MAK3"/>
    <property type="match status" value="1"/>
</dbReference>
<name>A0ABT3GQR5_9BACT</name>
<accession>A0ABT3GQR5</accession>
<dbReference type="InterPro" id="IPR005467">
    <property type="entry name" value="His_kinase_dom"/>
</dbReference>
<dbReference type="RefSeq" id="WP_264489918.1">
    <property type="nucleotide sequence ID" value="NZ_JAPDDT010000017.1"/>
</dbReference>
<evidence type="ECO:0000256" key="8">
    <source>
        <dbReference type="ARBA" id="ARBA00023012"/>
    </source>
</evidence>
<dbReference type="Gene3D" id="3.30.565.10">
    <property type="entry name" value="Histidine kinase-like ATPase, C-terminal domain"/>
    <property type="match status" value="2"/>
</dbReference>
<dbReference type="Pfam" id="PF02518">
    <property type="entry name" value="HATPase_c"/>
    <property type="match status" value="1"/>
</dbReference>
<protein>
    <recommendedName>
        <fullName evidence="2">histidine kinase</fullName>
        <ecNumber evidence="2">2.7.13.3</ecNumber>
    </recommendedName>
</protein>
<evidence type="ECO:0000256" key="5">
    <source>
        <dbReference type="ARBA" id="ARBA00022741"/>
    </source>
</evidence>
<evidence type="ECO:0000259" key="9">
    <source>
        <dbReference type="PROSITE" id="PS50109"/>
    </source>
</evidence>
<dbReference type="EMBL" id="JAPDDT010000017">
    <property type="protein sequence ID" value="MCW1925811.1"/>
    <property type="molecule type" value="Genomic_DNA"/>
</dbReference>
<dbReference type="SUPFAM" id="SSF55874">
    <property type="entry name" value="ATPase domain of HSP90 chaperone/DNA topoisomerase II/histidine kinase"/>
    <property type="match status" value="2"/>
</dbReference>
<dbReference type="Pfam" id="PF13589">
    <property type="entry name" value="HATPase_c_3"/>
    <property type="match status" value="1"/>
</dbReference>
<dbReference type="PANTHER" id="PTHR43065">
    <property type="entry name" value="SENSOR HISTIDINE KINASE"/>
    <property type="match status" value="1"/>
</dbReference>
<reference evidence="10 11" key="1">
    <citation type="submission" date="2022-10" db="EMBL/GenBank/DDBJ databases">
        <title>Luteolibacter arcticus strain CCTCC AB 2014275, whole genome shotgun sequencing project.</title>
        <authorList>
            <person name="Zhao G."/>
            <person name="Shen L."/>
        </authorList>
    </citation>
    <scope>NUCLEOTIDE SEQUENCE [LARGE SCALE GENOMIC DNA]</scope>
    <source>
        <strain evidence="10 11">CCTCC AB 2014275</strain>
    </source>
</reference>
<dbReference type="InterPro" id="IPR003594">
    <property type="entry name" value="HATPase_dom"/>
</dbReference>
<organism evidence="10 11">
    <name type="scientific">Luteolibacter arcticus</name>
    <dbReference type="NCBI Taxonomy" id="1581411"/>
    <lineage>
        <taxon>Bacteria</taxon>
        <taxon>Pseudomonadati</taxon>
        <taxon>Verrucomicrobiota</taxon>
        <taxon>Verrucomicrobiia</taxon>
        <taxon>Verrucomicrobiales</taxon>
        <taxon>Verrucomicrobiaceae</taxon>
        <taxon>Luteolibacter</taxon>
    </lineage>
</organism>
<keyword evidence="7 10" id="KW-0067">ATP-binding</keyword>
<dbReference type="EC" id="2.7.13.3" evidence="2"/>
<keyword evidence="4" id="KW-0808">Transferase</keyword>
<dbReference type="SMART" id="SM00387">
    <property type="entry name" value="HATPase_c"/>
    <property type="match status" value="1"/>
</dbReference>
<comment type="caution">
    <text evidence="10">The sequence shown here is derived from an EMBL/GenBank/DDBJ whole genome shotgun (WGS) entry which is preliminary data.</text>
</comment>
<dbReference type="GO" id="GO:0005524">
    <property type="term" value="F:ATP binding"/>
    <property type="evidence" value="ECO:0007669"/>
    <property type="project" value="UniProtKB-KW"/>
</dbReference>
<keyword evidence="6" id="KW-0418">Kinase</keyword>
<keyword evidence="5" id="KW-0547">Nucleotide-binding</keyword>
<dbReference type="InterPro" id="IPR036890">
    <property type="entry name" value="HATPase_C_sf"/>
</dbReference>
<evidence type="ECO:0000313" key="11">
    <source>
        <dbReference type="Proteomes" id="UP001320876"/>
    </source>
</evidence>
<evidence type="ECO:0000313" key="10">
    <source>
        <dbReference type="EMBL" id="MCW1925811.1"/>
    </source>
</evidence>
<evidence type="ECO:0000256" key="2">
    <source>
        <dbReference type="ARBA" id="ARBA00012438"/>
    </source>
</evidence>
<dbReference type="InterPro" id="IPR004358">
    <property type="entry name" value="Sig_transdc_His_kin-like_C"/>
</dbReference>
<evidence type="ECO:0000256" key="1">
    <source>
        <dbReference type="ARBA" id="ARBA00000085"/>
    </source>
</evidence>
<dbReference type="Proteomes" id="UP001320876">
    <property type="component" value="Unassembled WGS sequence"/>
</dbReference>
<evidence type="ECO:0000256" key="7">
    <source>
        <dbReference type="ARBA" id="ARBA00022840"/>
    </source>
</evidence>